<protein>
    <submittedName>
        <fullName evidence="1">Uncharacterized protein</fullName>
    </submittedName>
</protein>
<reference evidence="1" key="1">
    <citation type="submission" date="2014-12" db="EMBL/GenBank/DDBJ databases">
        <title>Insight into the proteome of Arion vulgaris.</title>
        <authorList>
            <person name="Aradska J."/>
            <person name="Bulat T."/>
            <person name="Smidak R."/>
            <person name="Sarate P."/>
            <person name="Gangsoo J."/>
            <person name="Sialana F."/>
            <person name="Bilban M."/>
            <person name="Lubec G."/>
        </authorList>
    </citation>
    <scope>NUCLEOTIDE SEQUENCE</scope>
    <source>
        <tissue evidence="1">Skin</tissue>
    </source>
</reference>
<evidence type="ECO:0000313" key="1">
    <source>
        <dbReference type="EMBL" id="CEK81346.1"/>
    </source>
</evidence>
<dbReference type="AlphaFoldDB" id="A0A0B7AMX1"/>
<gene>
    <name evidence="1" type="primary">ORF125563</name>
    <name evidence="2" type="synonym">ORF125571</name>
</gene>
<dbReference type="EMBL" id="HACG01034483">
    <property type="protein sequence ID" value="CEK81348.1"/>
    <property type="molecule type" value="Transcribed_RNA"/>
</dbReference>
<organism evidence="1">
    <name type="scientific">Arion vulgaris</name>
    <dbReference type="NCBI Taxonomy" id="1028688"/>
    <lineage>
        <taxon>Eukaryota</taxon>
        <taxon>Metazoa</taxon>
        <taxon>Spiralia</taxon>
        <taxon>Lophotrochozoa</taxon>
        <taxon>Mollusca</taxon>
        <taxon>Gastropoda</taxon>
        <taxon>Heterobranchia</taxon>
        <taxon>Euthyneura</taxon>
        <taxon>Panpulmonata</taxon>
        <taxon>Eupulmonata</taxon>
        <taxon>Stylommatophora</taxon>
        <taxon>Helicina</taxon>
        <taxon>Arionoidea</taxon>
        <taxon>Arionidae</taxon>
        <taxon>Arion</taxon>
    </lineage>
</organism>
<accession>A0A0B7AMX1</accession>
<evidence type="ECO:0000313" key="2">
    <source>
        <dbReference type="EMBL" id="CEK81348.1"/>
    </source>
</evidence>
<sequence length="66" mass="7783">MFKSSVTIFYEVFLFDGIPPSMMVFSSPSFSFTLNNLHLMFTHYEFWHSQSTWISERDRAHTGDVP</sequence>
<dbReference type="EMBL" id="HACG01034481">
    <property type="protein sequence ID" value="CEK81346.1"/>
    <property type="molecule type" value="Transcribed_RNA"/>
</dbReference>
<name>A0A0B7AMX1_9EUPU</name>
<proteinExistence type="predicted"/>